<gene>
    <name evidence="3" type="primary">LOC108566207</name>
</gene>
<evidence type="ECO:0000256" key="1">
    <source>
        <dbReference type="SAM" id="Phobius"/>
    </source>
</evidence>
<proteinExistence type="predicted"/>
<reference evidence="3" key="1">
    <citation type="submission" date="2025-08" db="UniProtKB">
        <authorList>
            <consortium name="RefSeq"/>
        </authorList>
    </citation>
    <scope>IDENTIFICATION</scope>
    <source>
        <tissue evidence="3">Whole Larva</tissue>
    </source>
</reference>
<name>A0ABM1N3T2_NICVS</name>
<evidence type="ECO:0000313" key="2">
    <source>
        <dbReference type="Proteomes" id="UP000695000"/>
    </source>
</evidence>
<sequence>MEDAIIEIHGRFVRDTIDAMAYDTNKLTIIPSLVFLVSNFYIIYKFCHRFTRIGVTTLKKWTIREATFHSSFFYISKLWLVFIKLYKLCSTVICVKIVSIKL</sequence>
<keyword evidence="1" id="KW-1133">Transmembrane helix</keyword>
<dbReference type="GeneID" id="108566207"/>
<protein>
    <submittedName>
        <fullName evidence="3">Uncharacterized protein LOC108566207</fullName>
    </submittedName>
</protein>
<feature type="transmembrane region" description="Helical" evidence="1">
    <location>
        <begin position="29"/>
        <end position="47"/>
    </location>
</feature>
<evidence type="ECO:0000313" key="3">
    <source>
        <dbReference type="RefSeq" id="XP_017781482.1"/>
    </source>
</evidence>
<accession>A0ABM1N3T2</accession>
<keyword evidence="1" id="KW-0472">Membrane</keyword>
<keyword evidence="2" id="KW-1185">Reference proteome</keyword>
<keyword evidence="1" id="KW-0812">Transmembrane</keyword>
<dbReference type="RefSeq" id="XP_017781482.1">
    <property type="nucleotide sequence ID" value="XM_017925993.1"/>
</dbReference>
<dbReference type="Proteomes" id="UP000695000">
    <property type="component" value="Unplaced"/>
</dbReference>
<organism evidence="2 3">
    <name type="scientific">Nicrophorus vespilloides</name>
    <name type="common">Boreal carrion beetle</name>
    <dbReference type="NCBI Taxonomy" id="110193"/>
    <lineage>
        <taxon>Eukaryota</taxon>
        <taxon>Metazoa</taxon>
        <taxon>Ecdysozoa</taxon>
        <taxon>Arthropoda</taxon>
        <taxon>Hexapoda</taxon>
        <taxon>Insecta</taxon>
        <taxon>Pterygota</taxon>
        <taxon>Neoptera</taxon>
        <taxon>Endopterygota</taxon>
        <taxon>Coleoptera</taxon>
        <taxon>Polyphaga</taxon>
        <taxon>Staphyliniformia</taxon>
        <taxon>Silphidae</taxon>
        <taxon>Nicrophorinae</taxon>
        <taxon>Nicrophorus</taxon>
    </lineage>
</organism>